<dbReference type="InterPro" id="IPR046373">
    <property type="entry name" value="Acyl-CoA_Oxase/DH_mid-dom_sf"/>
</dbReference>
<evidence type="ECO:0000256" key="4">
    <source>
        <dbReference type="ARBA" id="ARBA00022827"/>
    </source>
</evidence>
<evidence type="ECO:0000256" key="2">
    <source>
        <dbReference type="ARBA" id="ARBA00009347"/>
    </source>
</evidence>
<dbReference type="InterPro" id="IPR037069">
    <property type="entry name" value="AcylCoA_DH/ox_N_sf"/>
</dbReference>
<gene>
    <name evidence="8" type="ORF">GIS00_00825</name>
</gene>
<dbReference type="Gene3D" id="1.10.540.10">
    <property type="entry name" value="Acyl-CoA dehydrogenase/oxidase, N-terminal domain"/>
    <property type="match status" value="1"/>
</dbReference>
<evidence type="ECO:0000313" key="9">
    <source>
        <dbReference type="Proteomes" id="UP000460221"/>
    </source>
</evidence>
<evidence type="ECO:0000259" key="6">
    <source>
        <dbReference type="Pfam" id="PF00441"/>
    </source>
</evidence>
<dbReference type="Gene3D" id="2.40.110.10">
    <property type="entry name" value="Butyryl-CoA Dehydrogenase, subunit A, domain 2"/>
    <property type="match status" value="1"/>
</dbReference>
<reference evidence="8 9" key="1">
    <citation type="submission" date="2019-11" db="EMBL/GenBank/DDBJ databases">
        <authorList>
            <person name="Jiang L.-Q."/>
        </authorList>
    </citation>
    <scope>NUCLEOTIDE SEQUENCE [LARGE SCALE GENOMIC DNA]</scope>
    <source>
        <strain evidence="8 9">YIM 132087</strain>
    </source>
</reference>
<evidence type="ECO:0000259" key="7">
    <source>
        <dbReference type="Pfam" id="PF02771"/>
    </source>
</evidence>
<dbReference type="Pfam" id="PF02771">
    <property type="entry name" value="Acyl-CoA_dh_N"/>
    <property type="match status" value="1"/>
</dbReference>
<comment type="caution">
    <text evidence="8">The sequence shown here is derived from an EMBL/GenBank/DDBJ whole genome shotgun (WGS) entry which is preliminary data.</text>
</comment>
<dbReference type="EMBL" id="WLYK01000001">
    <property type="protein sequence ID" value="MTD12486.1"/>
    <property type="molecule type" value="Genomic_DNA"/>
</dbReference>
<comment type="similarity">
    <text evidence="2">Belongs to the acyl-CoA dehydrogenase family.</text>
</comment>
<accession>A0A7K1FEI1</accession>
<dbReference type="GO" id="GO:0050660">
    <property type="term" value="F:flavin adenine dinucleotide binding"/>
    <property type="evidence" value="ECO:0007669"/>
    <property type="project" value="InterPro"/>
</dbReference>
<keyword evidence="4" id="KW-0274">FAD</keyword>
<dbReference type="PANTHER" id="PTHR43884">
    <property type="entry name" value="ACYL-COA DEHYDROGENASE"/>
    <property type="match status" value="1"/>
</dbReference>
<dbReference type="Gene3D" id="1.20.140.10">
    <property type="entry name" value="Butyryl-CoA Dehydrogenase, subunit A, domain 3"/>
    <property type="match status" value="1"/>
</dbReference>
<dbReference type="InterPro" id="IPR009100">
    <property type="entry name" value="AcylCoA_DH/oxidase_NM_dom_sf"/>
</dbReference>
<sequence length="357" mass="37355">MRWTLTDEQQMFQETFRGWLGRAAAPDAVRKWLDTEDPAGFDRQLDDEGWSAVGFAEEVGGQGGDLLESALAAEELARCAAPSGRWTALSLAGAIDPDGVEAAVSGEQNPAVAVDAGRVPGVARAVTADGGRLTGEIGWVVGGAGATRLLVPVHDASGGPVWYAVDAAAEGVRARPRRLLDRSRTVADIGLDGAVAERLEVDGAAVMAEVALRAAVLTAADALGAMERVLDLAVEYAGQRQQFGKPIGSFQAVKHAAATMLVEVEASRGIVYFAAASVAQGHPDRALHAAVAKSQVTAMGARAADVALTVHGAIGYTWEHDLQLFYKRLKLDEKLFGAPAAWNERIADGLRLVSATA</sequence>
<dbReference type="Pfam" id="PF00441">
    <property type="entry name" value="Acyl-CoA_dh_1"/>
    <property type="match status" value="1"/>
</dbReference>
<evidence type="ECO:0000256" key="1">
    <source>
        <dbReference type="ARBA" id="ARBA00001974"/>
    </source>
</evidence>
<protein>
    <submittedName>
        <fullName evidence="8">Acyl-CoA dehydrogenase</fullName>
    </submittedName>
</protein>
<dbReference type="RefSeq" id="WP_322097310.1">
    <property type="nucleotide sequence ID" value="NZ_WLYK01000001.1"/>
</dbReference>
<evidence type="ECO:0000256" key="5">
    <source>
        <dbReference type="ARBA" id="ARBA00023002"/>
    </source>
</evidence>
<dbReference type="SUPFAM" id="SSF47203">
    <property type="entry name" value="Acyl-CoA dehydrogenase C-terminal domain-like"/>
    <property type="match status" value="1"/>
</dbReference>
<dbReference type="InterPro" id="IPR013786">
    <property type="entry name" value="AcylCoA_DH/ox_N"/>
</dbReference>
<dbReference type="PANTHER" id="PTHR43884:SF20">
    <property type="entry name" value="ACYL-COA DEHYDROGENASE FADE28"/>
    <property type="match status" value="1"/>
</dbReference>
<dbReference type="InterPro" id="IPR009075">
    <property type="entry name" value="AcylCo_DH/oxidase_C"/>
</dbReference>
<dbReference type="AlphaFoldDB" id="A0A7K1FEI1"/>
<proteinExistence type="inferred from homology"/>
<feature type="domain" description="Acyl-CoA dehydrogenase/oxidase C-terminal" evidence="6">
    <location>
        <begin position="203"/>
        <end position="340"/>
    </location>
</feature>
<evidence type="ECO:0000256" key="3">
    <source>
        <dbReference type="ARBA" id="ARBA00022630"/>
    </source>
</evidence>
<dbReference type="Proteomes" id="UP000460221">
    <property type="component" value="Unassembled WGS sequence"/>
</dbReference>
<name>A0A7K1FEI1_9ACTN</name>
<keyword evidence="5" id="KW-0560">Oxidoreductase</keyword>
<keyword evidence="9" id="KW-1185">Reference proteome</keyword>
<comment type="cofactor">
    <cofactor evidence="1">
        <name>FAD</name>
        <dbReference type="ChEBI" id="CHEBI:57692"/>
    </cofactor>
</comment>
<keyword evidence="3" id="KW-0285">Flavoprotein</keyword>
<dbReference type="InterPro" id="IPR036250">
    <property type="entry name" value="AcylCo_DH-like_C"/>
</dbReference>
<dbReference type="GO" id="GO:0003995">
    <property type="term" value="F:acyl-CoA dehydrogenase activity"/>
    <property type="evidence" value="ECO:0007669"/>
    <property type="project" value="TreeGrafter"/>
</dbReference>
<feature type="domain" description="Acyl-CoA dehydrogenase/oxidase N-terminal" evidence="7">
    <location>
        <begin position="6"/>
        <end position="85"/>
    </location>
</feature>
<evidence type="ECO:0000313" key="8">
    <source>
        <dbReference type="EMBL" id="MTD12486.1"/>
    </source>
</evidence>
<organism evidence="8 9">
    <name type="scientific">Nakamurella alba</name>
    <dbReference type="NCBI Taxonomy" id="2665158"/>
    <lineage>
        <taxon>Bacteria</taxon>
        <taxon>Bacillati</taxon>
        <taxon>Actinomycetota</taxon>
        <taxon>Actinomycetes</taxon>
        <taxon>Nakamurellales</taxon>
        <taxon>Nakamurellaceae</taxon>
        <taxon>Nakamurella</taxon>
    </lineage>
</organism>
<dbReference type="SUPFAM" id="SSF56645">
    <property type="entry name" value="Acyl-CoA dehydrogenase NM domain-like"/>
    <property type="match status" value="1"/>
</dbReference>